<feature type="region of interest" description="Disordered" evidence="3">
    <location>
        <begin position="153"/>
        <end position="186"/>
    </location>
</feature>
<dbReference type="STRING" id="1235802.C823_01796"/>
<keyword evidence="4" id="KW-0472">Membrane</keyword>
<organism evidence="5 6">
    <name type="scientific">Eubacterium plexicaudatum ASF492</name>
    <dbReference type="NCBI Taxonomy" id="1235802"/>
    <lineage>
        <taxon>Bacteria</taxon>
        <taxon>Bacillati</taxon>
        <taxon>Bacillota</taxon>
        <taxon>Clostridia</taxon>
        <taxon>Eubacteriales</taxon>
        <taxon>Eubacteriaceae</taxon>
        <taxon>Eubacterium</taxon>
    </lineage>
</organism>
<dbReference type="InterPro" id="IPR023365">
    <property type="entry name" value="Sortase_dom-sf"/>
</dbReference>
<keyword evidence="1" id="KW-0378">Hydrolase</keyword>
<keyword evidence="4" id="KW-1133">Transmembrane helix</keyword>
<evidence type="ECO:0000256" key="3">
    <source>
        <dbReference type="SAM" id="MobiDB-lite"/>
    </source>
</evidence>
<dbReference type="Pfam" id="PF04203">
    <property type="entry name" value="Sortase"/>
    <property type="match status" value="1"/>
</dbReference>
<dbReference type="NCBIfam" id="TIGR03064">
    <property type="entry name" value="sortase_srtB"/>
    <property type="match status" value="1"/>
</dbReference>
<feature type="active site" description="Proton donor/acceptor" evidence="2">
    <location>
        <position position="272"/>
    </location>
</feature>
<keyword evidence="6" id="KW-1185">Reference proteome</keyword>
<feature type="transmembrane region" description="Helical" evidence="4">
    <location>
        <begin position="97"/>
        <end position="117"/>
    </location>
</feature>
<dbReference type="AlphaFoldDB" id="N2AW96"/>
<evidence type="ECO:0000256" key="2">
    <source>
        <dbReference type="PIRSR" id="PIRSR605754-1"/>
    </source>
</evidence>
<dbReference type="InterPro" id="IPR009835">
    <property type="entry name" value="SrtB"/>
</dbReference>
<evidence type="ECO:0000313" key="5">
    <source>
        <dbReference type="EMBL" id="EMZ28769.1"/>
    </source>
</evidence>
<accession>N2AW96</accession>
<proteinExistence type="predicted"/>
<dbReference type="HOGENOM" id="CLU_034078_1_0_9"/>
<comment type="caution">
    <text evidence="5">The sequence shown here is derived from an EMBL/GenBank/DDBJ whole genome shotgun (WGS) entry which is preliminary data.</text>
</comment>
<dbReference type="SUPFAM" id="SSF63817">
    <property type="entry name" value="Sortase"/>
    <property type="match status" value="1"/>
</dbReference>
<sequence>MSDKYKIGEYEFDTYEEYLAAQEDVKKIDFLTKELDITDPDVAVRLYTLIRNKEIVFRSKVGLSFSWYVTDVLAQNSRKLLEEKRRKEEQKQQGKKLGVAGGVCILAAVFCLGYYGISLWQEHLESQEFERLQNMQNLTGQIIHDSFADEENGAEAGRDTGSADASGTDKKAAKKKGAEQVDKKQAEKKIDPADLTVLKKYKDLYKQNKDLAGWLSIEGTVINYPVMQTGKKNPDFYLHNDFEKKESDHGTLFIDARNDFVNRDTNLIIYGHNMRDGTMFGGLKSFMDQKYFDSHRKLVFDTIYEKAEYQIVAVCLSKVNYQDDKAFRYYNFLNAESKEEFQAFLANIQQLTVFDQKIDISYGDELLTLSTCNSYIQDGRLFLIAKKE</sequence>
<evidence type="ECO:0000256" key="1">
    <source>
        <dbReference type="ARBA" id="ARBA00022801"/>
    </source>
</evidence>
<reference evidence="5 6" key="1">
    <citation type="journal article" date="2014" name="Genome Announc.">
        <title>Draft genome sequences of the altered schaedler flora, a defined bacterial community from gnotobiotic mice.</title>
        <authorList>
            <person name="Wannemuehler M.J."/>
            <person name="Overstreet A.M."/>
            <person name="Ward D.V."/>
            <person name="Phillips G.J."/>
        </authorList>
    </citation>
    <scope>NUCLEOTIDE SEQUENCE [LARGE SCALE GENOMIC DNA]</scope>
    <source>
        <strain evidence="5 6">ASF492</strain>
    </source>
</reference>
<dbReference type="PATRIC" id="fig|1235802.3.peg.1902"/>
<evidence type="ECO:0000256" key="4">
    <source>
        <dbReference type="SAM" id="Phobius"/>
    </source>
</evidence>
<protein>
    <submittedName>
        <fullName evidence="5">SrtB family sortase</fullName>
    </submittedName>
</protein>
<name>N2AW96_9FIRM</name>
<gene>
    <name evidence="5" type="ORF">C823_01796</name>
</gene>
<evidence type="ECO:0000313" key="6">
    <source>
        <dbReference type="Proteomes" id="UP000012589"/>
    </source>
</evidence>
<feature type="active site" description="Acyl-thioester intermediate" evidence="2">
    <location>
        <position position="372"/>
    </location>
</feature>
<dbReference type="Gene3D" id="2.40.260.10">
    <property type="entry name" value="Sortase"/>
    <property type="match status" value="1"/>
</dbReference>
<dbReference type="EMBL" id="AQFT01000057">
    <property type="protein sequence ID" value="EMZ28769.1"/>
    <property type="molecule type" value="Genomic_DNA"/>
</dbReference>
<dbReference type="Proteomes" id="UP000012589">
    <property type="component" value="Unassembled WGS sequence"/>
</dbReference>
<dbReference type="GO" id="GO:0016787">
    <property type="term" value="F:hydrolase activity"/>
    <property type="evidence" value="ECO:0007669"/>
    <property type="project" value="UniProtKB-KW"/>
</dbReference>
<dbReference type="CDD" id="cd05826">
    <property type="entry name" value="Sortase_B"/>
    <property type="match status" value="1"/>
</dbReference>
<dbReference type="InterPro" id="IPR005754">
    <property type="entry name" value="Sortase"/>
</dbReference>
<dbReference type="eggNOG" id="COG4509">
    <property type="taxonomic scope" value="Bacteria"/>
</dbReference>
<dbReference type="OrthoDB" id="9806013at2"/>
<keyword evidence="4" id="KW-0812">Transmembrane</keyword>
<feature type="compositionally biased region" description="Basic and acidic residues" evidence="3">
    <location>
        <begin position="167"/>
        <end position="186"/>
    </location>
</feature>